<evidence type="ECO:0000259" key="1">
    <source>
        <dbReference type="SMART" id="SM00829"/>
    </source>
</evidence>
<dbReference type="Proteomes" id="UP000562027">
    <property type="component" value="Unassembled WGS sequence"/>
</dbReference>
<dbReference type="AlphaFoldDB" id="A0A840LI27"/>
<dbReference type="InterPro" id="IPR013154">
    <property type="entry name" value="ADH-like_N"/>
</dbReference>
<dbReference type="PANTHER" id="PTHR11695:SF294">
    <property type="entry name" value="RETICULON-4-INTERACTING PROTEIN 1, MITOCHONDRIAL"/>
    <property type="match status" value="1"/>
</dbReference>
<dbReference type="SUPFAM" id="SSF51735">
    <property type="entry name" value="NAD(P)-binding Rossmann-fold domains"/>
    <property type="match status" value="1"/>
</dbReference>
<dbReference type="CDD" id="cd05289">
    <property type="entry name" value="MDR_like_2"/>
    <property type="match status" value="1"/>
</dbReference>
<comment type="caution">
    <text evidence="2">The sequence shown here is derived from an EMBL/GenBank/DDBJ whole genome shotgun (WGS) entry which is preliminary data.</text>
</comment>
<protein>
    <submittedName>
        <fullName evidence="2">NADPH:quinone reductase-like Zn-dependent oxidoreductase</fullName>
    </submittedName>
</protein>
<dbReference type="Pfam" id="PF08240">
    <property type="entry name" value="ADH_N"/>
    <property type="match status" value="1"/>
</dbReference>
<dbReference type="Pfam" id="PF13602">
    <property type="entry name" value="ADH_zinc_N_2"/>
    <property type="match status" value="1"/>
</dbReference>
<dbReference type="InterPro" id="IPR050700">
    <property type="entry name" value="YIM1/Zinc_Alcohol_DH_Fams"/>
</dbReference>
<dbReference type="SMART" id="SM00829">
    <property type="entry name" value="PKS_ER"/>
    <property type="match status" value="1"/>
</dbReference>
<evidence type="ECO:0000313" key="2">
    <source>
        <dbReference type="EMBL" id="MBB4845858.1"/>
    </source>
</evidence>
<accession>A0A840LI27</accession>
<evidence type="ECO:0000313" key="3">
    <source>
        <dbReference type="Proteomes" id="UP000562027"/>
    </source>
</evidence>
<dbReference type="GO" id="GO:0016491">
    <property type="term" value="F:oxidoreductase activity"/>
    <property type="evidence" value="ECO:0007669"/>
    <property type="project" value="InterPro"/>
</dbReference>
<proteinExistence type="predicted"/>
<dbReference type="InterPro" id="IPR036291">
    <property type="entry name" value="NAD(P)-bd_dom_sf"/>
</dbReference>
<feature type="domain" description="Enoyl reductase (ER)" evidence="1">
    <location>
        <begin position="15"/>
        <end position="335"/>
    </location>
</feature>
<dbReference type="InterPro" id="IPR011032">
    <property type="entry name" value="GroES-like_sf"/>
</dbReference>
<dbReference type="SUPFAM" id="SSF50129">
    <property type="entry name" value="GroES-like"/>
    <property type="match status" value="1"/>
</dbReference>
<sequence>MGAAALKAWYIPGYGGPERMALGDFPEPSPGPSDVLIEIHAASVNPIDAKVRKGALRPLVKYKFPLLMGTDLAGRVIAVGAKVRRFAVGDAVFARPNRMRIGTFAERIAVHEDEVALKPRRLSFEEAASIPLVALTTRQAMRDVARLGPGAKVLIHAGAGGVGSFAVQYAKHLGAHVAATASQAKHELLRSLGADQMIDYRTQDFSALLRDFDMVFDTQGGATLRRSFKVLRPGGIVVSVVGPPDLELARDWPMPFYLRAAIALLSWRVRRLASRCGCRYRFLLMQPSGAQLAEIAQLIDQGHIRPVIDRVYPFEQAREAMAYAEAGHASGKVVISHGRASTG</sequence>
<dbReference type="Gene3D" id="3.90.180.10">
    <property type="entry name" value="Medium-chain alcohol dehydrogenases, catalytic domain"/>
    <property type="match status" value="1"/>
</dbReference>
<name>A0A840LI27_9BURK</name>
<dbReference type="RefSeq" id="WP_348648744.1">
    <property type="nucleotide sequence ID" value="NZ_JACHLP010000012.1"/>
</dbReference>
<dbReference type="Gene3D" id="3.40.50.720">
    <property type="entry name" value="NAD(P)-binding Rossmann-like Domain"/>
    <property type="match status" value="1"/>
</dbReference>
<dbReference type="InterPro" id="IPR020843">
    <property type="entry name" value="ER"/>
</dbReference>
<dbReference type="PANTHER" id="PTHR11695">
    <property type="entry name" value="ALCOHOL DEHYDROGENASE RELATED"/>
    <property type="match status" value="1"/>
</dbReference>
<keyword evidence="3" id="KW-1185">Reference proteome</keyword>
<gene>
    <name evidence="2" type="ORF">HNP55_004412</name>
</gene>
<dbReference type="EMBL" id="JACHLP010000012">
    <property type="protein sequence ID" value="MBB4845858.1"/>
    <property type="molecule type" value="Genomic_DNA"/>
</dbReference>
<reference evidence="2 3" key="1">
    <citation type="submission" date="2020-08" db="EMBL/GenBank/DDBJ databases">
        <title>Functional genomics of gut bacteria from endangered species of beetles.</title>
        <authorList>
            <person name="Carlos-Shanley C."/>
        </authorList>
    </citation>
    <scope>NUCLEOTIDE SEQUENCE [LARGE SCALE GENOMIC DNA]</scope>
    <source>
        <strain evidence="2 3">S00239</strain>
    </source>
</reference>
<organism evidence="2 3">
    <name type="scientific">Roseateles oligotrophus</name>
    <dbReference type="NCBI Taxonomy" id="1769250"/>
    <lineage>
        <taxon>Bacteria</taxon>
        <taxon>Pseudomonadati</taxon>
        <taxon>Pseudomonadota</taxon>
        <taxon>Betaproteobacteria</taxon>
        <taxon>Burkholderiales</taxon>
        <taxon>Sphaerotilaceae</taxon>
        <taxon>Roseateles</taxon>
    </lineage>
</organism>